<keyword evidence="2" id="KW-1185">Reference proteome</keyword>
<dbReference type="EMBL" id="JARJCW010000025">
    <property type="protein sequence ID" value="KAJ7211676.1"/>
    <property type="molecule type" value="Genomic_DNA"/>
</dbReference>
<evidence type="ECO:0000313" key="2">
    <source>
        <dbReference type="Proteomes" id="UP001219525"/>
    </source>
</evidence>
<reference evidence="1" key="1">
    <citation type="submission" date="2023-03" db="EMBL/GenBank/DDBJ databases">
        <title>Massive genome expansion in bonnet fungi (Mycena s.s.) driven by repeated elements and novel gene families across ecological guilds.</title>
        <authorList>
            <consortium name="Lawrence Berkeley National Laboratory"/>
            <person name="Harder C.B."/>
            <person name="Miyauchi S."/>
            <person name="Viragh M."/>
            <person name="Kuo A."/>
            <person name="Thoen E."/>
            <person name="Andreopoulos B."/>
            <person name="Lu D."/>
            <person name="Skrede I."/>
            <person name="Drula E."/>
            <person name="Henrissat B."/>
            <person name="Morin E."/>
            <person name="Kohler A."/>
            <person name="Barry K."/>
            <person name="LaButti K."/>
            <person name="Morin E."/>
            <person name="Salamov A."/>
            <person name="Lipzen A."/>
            <person name="Mereny Z."/>
            <person name="Hegedus B."/>
            <person name="Baldrian P."/>
            <person name="Stursova M."/>
            <person name="Weitz H."/>
            <person name="Taylor A."/>
            <person name="Grigoriev I.V."/>
            <person name="Nagy L.G."/>
            <person name="Martin F."/>
            <person name="Kauserud H."/>
        </authorList>
    </citation>
    <scope>NUCLEOTIDE SEQUENCE</scope>
    <source>
        <strain evidence="1">9144</strain>
    </source>
</reference>
<dbReference type="Proteomes" id="UP001219525">
    <property type="component" value="Unassembled WGS sequence"/>
</dbReference>
<organism evidence="1 2">
    <name type="scientific">Mycena pura</name>
    <dbReference type="NCBI Taxonomy" id="153505"/>
    <lineage>
        <taxon>Eukaryota</taxon>
        <taxon>Fungi</taxon>
        <taxon>Dikarya</taxon>
        <taxon>Basidiomycota</taxon>
        <taxon>Agaricomycotina</taxon>
        <taxon>Agaricomycetes</taxon>
        <taxon>Agaricomycetidae</taxon>
        <taxon>Agaricales</taxon>
        <taxon>Marasmiineae</taxon>
        <taxon>Mycenaceae</taxon>
        <taxon>Mycena</taxon>
    </lineage>
</organism>
<proteinExistence type="predicted"/>
<accession>A0AAD6YCJ6</accession>
<protein>
    <submittedName>
        <fullName evidence="1">Uncharacterized protein</fullName>
    </submittedName>
</protein>
<name>A0AAD6YCJ6_9AGAR</name>
<sequence length="1364" mass="148389">MLRVTAIGAIIATVTIDSDAGGAEGTRGTGGYINDDSRLVLCQQKLLRAWAIGTIVAIVTVDADAGGAEGTGGIDAAGTEGTGGRINYDSGCNQCVWEWFYASENYEARRGPGPLAPSKKLLRAWAIGAIVAIVLIDADAGGAEGIGGIPAAPKGARDIPASTGKSIGISRELFYCLEAQRRRRRRVISRPAGFPIRNRLPTLICQQNVRGLGAFGSSRECHTNANRTAQPYASQQSEERLAQRHLLLAGHLASHVSGGQYAEHTTARGKINDIVAKHPASASCSLEPLRRNARVCSFVNRPRTCTPCLFASARKSGHAASLGSHSQICIGTSERACVPERSRHPGTSLSLQASGRMLVRAHPCILVCLLAPIQPRMSRRTTLLLVILLLEWPRPCQWSCKHLFAEWTSGQAHARVVTLPLQYSVPLMNDDTTAAATVTAYDGRRCHVSADQRLVPVYAGSPVAEHLASGAASRRFELPRCDRTVTMIVAHEVQQGHGSCHAALRSAVCRLLGHRIHALSSSRAILALHLCTRVTSEESWSGERLHVSLHPFPCLRPLVLSQRHICRRAAACQGPPELRLASWPRAIVPTRRSSDDVHPWIAEQGAPREAATSWGAYHSPTIHPSVQSPSTTVLSLRSASAGHLGGCSPLLSAPLEVAATEGPTLIPPLATYCLAGAPSQHATRKIGSIAVAEHSTPASLSLETLRGNTKAGSVPPVYVCFAWYQLRRKVSTQPAMLWSSTQRPRLRRATAVQRELSSCNRCAGTETPSANAAVPRCLVAIICGLDILTPRRASCTVLLRSRTDVHVAATLERSKQLARDPMYKCGDTSAKVYGEAEWVAQYDRPGQCRDLQQRYNPASGWQKRITGGRLTNAECMIPPMRESAVNLPCHRCPLAKSESSAFTAQEQQGVLYNYGGASTEYLSWHGTEHGKAKIAISAQVHGAWIRMTQSCAVKRLNTWRTLSFGIERNRLFPLHTRAAPFAHTPSHAHKSKVPANGCLEAKRTFADRAAAYLDTTKQPVTSLRLHAGFARCQAARQRTGALWHWSHLGDRHMDRRAAERLSGLHPALWFGSRRYRPCPGTFNRRRGAQRLGASITHECEEGTEQSCYRAPRADQLVVALGSAMSRGRNMADLPAWVGPTVPSAMLDSRDTPAPARHLHTAALAPTLLVWGARHLARPDAPLPLASPRRYLAQHFVAFAQQAAAERGAPSGAAPRFIWTVPYIADRVAQVARHCTCQGLAYAAASGCVDVALAVARLGGILHRTVLRPPDIHLLFYAHSPGCRTARIWRGLHALYKKQYIPVHSFYIRSLHYWKWLRSSGFISILGGQCSNLNRLRTAQQQSRPVYIGGNQGPEDDHSYMQLIF</sequence>
<comment type="caution">
    <text evidence="1">The sequence shown here is derived from an EMBL/GenBank/DDBJ whole genome shotgun (WGS) entry which is preliminary data.</text>
</comment>
<gene>
    <name evidence="1" type="ORF">GGX14DRAFT_393995</name>
</gene>
<evidence type="ECO:0000313" key="1">
    <source>
        <dbReference type="EMBL" id="KAJ7211676.1"/>
    </source>
</evidence>